<protein>
    <submittedName>
        <fullName evidence="2">PEP-CTERM sorting domain-containing protein</fullName>
    </submittedName>
</protein>
<dbReference type="PROSITE" id="PS00018">
    <property type="entry name" value="EF_HAND_1"/>
    <property type="match status" value="1"/>
</dbReference>
<keyword evidence="3" id="KW-1185">Reference proteome</keyword>
<dbReference type="Proteomes" id="UP000297258">
    <property type="component" value="Unassembled WGS sequence"/>
</dbReference>
<dbReference type="NCBIfam" id="TIGR02595">
    <property type="entry name" value="PEP_CTERM"/>
    <property type="match status" value="1"/>
</dbReference>
<reference evidence="2 3" key="1">
    <citation type="submission" date="2019-03" db="EMBL/GenBank/DDBJ databases">
        <title>Draft genome of Massilia hortus sp. nov., a novel bacterial species of the Oxalobacteraceae family.</title>
        <authorList>
            <person name="Peta V."/>
            <person name="Raths R."/>
            <person name="Bucking H."/>
        </authorList>
    </citation>
    <scope>NUCLEOTIDE SEQUENCE [LARGE SCALE GENOMIC DNA]</scope>
    <source>
        <strain evidence="2 3">ONC3</strain>
    </source>
</reference>
<organism evidence="2 3">
    <name type="scientific">Massilia horti</name>
    <dbReference type="NCBI Taxonomy" id="2562153"/>
    <lineage>
        <taxon>Bacteria</taxon>
        <taxon>Pseudomonadati</taxon>
        <taxon>Pseudomonadota</taxon>
        <taxon>Betaproteobacteria</taxon>
        <taxon>Burkholderiales</taxon>
        <taxon>Oxalobacteraceae</taxon>
        <taxon>Telluria group</taxon>
        <taxon>Massilia</taxon>
    </lineage>
</organism>
<dbReference type="AlphaFoldDB" id="A0A4Y9STK0"/>
<dbReference type="RefSeq" id="WP_135190937.1">
    <property type="nucleotide sequence ID" value="NZ_SPUM01000114.1"/>
</dbReference>
<keyword evidence="1" id="KW-0732">Signal</keyword>
<dbReference type="EMBL" id="SPUM01000114">
    <property type="protein sequence ID" value="TFW30122.1"/>
    <property type="molecule type" value="Genomic_DNA"/>
</dbReference>
<gene>
    <name evidence="2" type="ORF">E4O92_17465</name>
</gene>
<dbReference type="InterPro" id="IPR018247">
    <property type="entry name" value="EF_Hand_1_Ca_BS"/>
</dbReference>
<feature type="chain" id="PRO_5021390810" evidence="1">
    <location>
        <begin position="23"/>
        <end position="198"/>
    </location>
</feature>
<feature type="signal peptide" evidence="1">
    <location>
        <begin position="1"/>
        <end position="22"/>
    </location>
</feature>
<accession>A0A4Y9STK0</accession>
<name>A0A4Y9STK0_9BURK</name>
<comment type="caution">
    <text evidence="2">The sequence shown here is derived from an EMBL/GenBank/DDBJ whole genome shotgun (WGS) entry which is preliminary data.</text>
</comment>
<dbReference type="OrthoDB" id="8708394at2"/>
<proteinExistence type="predicted"/>
<dbReference type="InterPro" id="IPR013424">
    <property type="entry name" value="Ice-binding_C"/>
</dbReference>
<evidence type="ECO:0000313" key="3">
    <source>
        <dbReference type="Proteomes" id="UP000297258"/>
    </source>
</evidence>
<sequence length="198" mass="21907">MKNKKRILAGTVLLAASAFSRADPVTWQFEYSGLNGHTSSYLDQDTYYYTATLTGLIQGEDRNHDGVIDKSELVSLKIGNDGFSGNFASCDTGWGSSEHYCTLDRFMFAPNASSGPALEITGKWSETDEMHLVWNRMEIVTGERYEYSIYKNRSVGYAWNDQTTLRITQVSPVPEPAGGLMLAAGLVAAAALRRLRRS</sequence>
<evidence type="ECO:0000256" key="1">
    <source>
        <dbReference type="SAM" id="SignalP"/>
    </source>
</evidence>
<evidence type="ECO:0000313" key="2">
    <source>
        <dbReference type="EMBL" id="TFW30122.1"/>
    </source>
</evidence>